<feature type="non-terminal residue" evidence="2">
    <location>
        <position position="1"/>
    </location>
</feature>
<proteinExistence type="predicted"/>
<keyword evidence="3" id="KW-1185">Reference proteome</keyword>
<reference evidence="2 3" key="1">
    <citation type="submission" date="2014-01" db="EMBL/GenBank/DDBJ databases">
        <title>Actinotalea ferrariae CF5-4.</title>
        <authorList>
            <person name="Chen F."/>
            <person name="Li Y."/>
            <person name="Wang G."/>
        </authorList>
    </citation>
    <scope>NUCLEOTIDE SEQUENCE [LARGE SCALE GENOMIC DNA]</scope>
    <source>
        <strain evidence="2 3">CF5-4</strain>
    </source>
</reference>
<comment type="caution">
    <text evidence="2">The sequence shown here is derived from an EMBL/GenBank/DDBJ whole genome shotgun (WGS) entry which is preliminary data.</text>
</comment>
<sequence>ERPHEAEVLGRHQHADGPWPGAALVQREAGDACEMDTTQRAAGVVPVLWTPSEASWRQGDRESLCLARLPGGGLVGSWTDGDVRLP</sequence>
<gene>
    <name evidence="2" type="ORF">N866_08115</name>
</gene>
<feature type="compositionally biased region" description="Basic and acidic residues" evidence="1">
    <location>
        <begin position="1"/>
        <end position="15"/>
    </location>
</feature>
<accession>A0A021VR35</accession>
<dbReference type="AlphaFoldDB" id="A0A021VR35"/>
<dbReference type="Proteomes" id="UP000019753">
    <property type="component" value="Unassembled WGS sequence"/>
</dbReference>
<name>A0A021VR35_9CELL</name>
<dbReference type="EMBL" id="AXCW01000228">
    <property type="protein sequence ID" value="EYR62495.1"/>
    <property type="molecule type" value="Genomic_DNA"/>
</dbReference>
<feature type="region of interest" description="Disordered" evidence="1">
    <location>
        <begin position="1"/>
        <end position="20"/>
    </location>
</feature>
<evidence type="ECO:0000313" key="2">
    <source>
        <dbReference type="EMBL" id="EYR62495.1"/>
    </source>
</evidence>
<evidence type="ECO:0008006" key="4">
    <source>
        <dbReference type="Google" id="ProtNLM"/>
    </source>
</evidence>
<evidence type="ECO:0000313" key="3">
    <source>
        <dbReference type="Proteomes" id="UP000019753"/>
    </source>
</evidence>
<evidence type="ECO:0000256" key="1">
    <source>
        <dbReference type="SAM" id="MobiDB-lite"/>
    </source>
</evidence>
<protein>
    <recommendedName>
        <fullName evidence="4">Septum formation-related domain-containing protein</fullName>
    </recommendedName>
</protein>
<organism evidence="2 3">
    <name type="scientific">Actinotalea ferrariae CF5-4</name>
    <dbReference type="NCBI Taxonomy" id="948458"/>
    <lineage>
        <taxon>Bacteria</taxon>
        <taxon>Bacillati</taxon>
        <taxon>Actinomycetota</taxon>
        <taxon>Actinomycetes</taxon>
        <taxon>Micrococcales</taxon>
        <taxon>Cellulomonadaceae</taxon>
        <taxon>Actinotalea</taxon>
    </lineage>
</organism>